<accession>A0AAU7AZF5</accession>
<dbReference type="SUPFAM" id="SSF53187">
    <property type="entry name" value="Zn-dependent exopeptidases"/>
    <property type="match status" value="1"/>
</dbReference>
<dbReference type="GO" id="GO:0008233">
    <property type="term" value="F:peptidase activity"/>
    <property type="evidence" value="ECO:0007669"/>
    <property type="project" value="UniProtKB-KW"/>
</dbReference>
<reference evidence="5" key="1">
    <citation type="submission" date="2022-12" db="EMBL/GenBank/DDBJ databases">
        <title>Paraconexibacter alkalitolerans sp. nov. and Baekduia alba sp. nov., isolated from soil and emended description of the genera Paraconexibacter (Chun et al., 2020) and Baekduia (An et al., 2020).</title>
        <authorList>
            <person name="Vieira S."/>
            <person name="Huber K.J."/>
            <person name="Geppert A."/>
            <person name="Wolf J."/>
            <person name="Neumann-Schaal M."/>
            <person name="Muesken M."/>
            <person name="Overmann J."/>
        </authorList>
    </citation>
    <scope>NUCLEOTIDE SEQUENCE</scope>
    <source>
        <strain evidence="5">AEG42_29</strain>
    </source>
</reference>
<dbReference type="Pfam" id="PF07687">
    <property type="entry name" value="M20_dimer"/>
    <property type="match status" value="1"/>
</dbReference>
<dbReference type="GO" id="GO:0009014">
    <property type="term" value="F:succinyl-diaminopimelate desuccinylase activity"/>
    <property type="evidence" value="ECO:0007669"/>
    <property type="project" value="UniProtKB-EC"/>
</dbReference>
<dbReference type="Gene3D" id="3.40.630.10">
    <property type="entry name" value="Zn peptidases"/>
    <property type="match status" value="1"/>
</dbReference>
<dbReference type="Gene3D" id="3.30.70.360">
    <property type="match status" value="1"/>
</dbReference>
<dbReference type="EMBL" id="CP114014">
    <property type="protein sequence ID" value="XAY07034.1"/>
    <property type="molecule type" value="Genomic_DNA"/>
</dbReference>
<dbReference type="GO" id="GO:0046872">
    <property type="term" value="F:metal ion binding"/>
    <property type="evidence" value="ECO:0007669"/>
    <property type="project" value="UniProtKB-KW"/>
</dbReference>
<evidence type="ECO:0000256" key="2">
    <source>
        <dbReference type="ARBA" id="ARBA00022723"/>
    </source>
</evidence>
<dbReference type="EC" id="3.5.1.18" evidence="5"/>
<dbReference type="NCBIfam" id="NF005914">
    <property type="entry name" value="PRK07907.1"/>
    <property type="match status" value="1"/>
</dbReference>
<dbReference type="PANTHER" id="PTHR43270">
    <property type="entry name" value="BETA-ALA-HIS DIPEPTIDASE"/>
    <property type="match status" value="1"/>
</dbReference>
<organism evidence="5">
    <name type="scientific">Paraconexibacter sp. AEG42_29</name>
    <dbReference type="NCBI Taxonomy" id="2997339"/>
    <lineage>
        <taxon>Bacteria</taxon>
        <taxon>Bacillati</taxon>
        <taxon>Actinomycetota</taxon>
        <taxon>Thermoleophilia</taxon>
        <taxon>Solirubrobacterales</taxon>
        <taxon>Paraconexibacteraceae</taxon>
        <taxon>Paraconexibacter</taxon>
    </lineage>
</organism>
<dbReference type="RefSeq" id="WP_354698246.1">
    <property type="nucleotide sequence ID" value="NZ_CP114014.1"/>
</dbReference>
<feature type="domain" description="Peptidase M20 dimerisation" evidence="4">
    <location>
        <begin position="200"/>
        <end position="346"/>
    </location>
</feature>
<sequence length="453" mass="46757">MTPTDLPAVVRDLLPGLRDDLARLVAIPSVAFPGFPTEPVAEAAQATLEILRDAGLHSAELLEIPGAPSAVFGELPGPEGAPTVLLYAHYDVQPAGDESAWTSPPFELTERDGRLYGRGAADDKCGIVLHAGALRALLAGDAELPVTIKVIIEGEEETGRGTFEKAITADPDRFAADVIVVADSGNWKVGEPTLTTTLRGICVLDVEVRTLAGGPVHSGLFGGPVPDALLALARLLASLHDDAGNVVVDGLKQHDWQGRPVDEAEVRASAAVADGVAMIGSGTLADHLYMRPSLTAIGLDVQPIQGAANALVPVARARISARLAPDEDPVAAQQAIIRHLEAHVPWGAQLSCTTLEAASGAVLAEDGAAAAAAEQALLEAYGKPSVKVGSGGAIPLCVTLATAFPDAEIVLWGASDDAARIHSADESVNLTELEHATLAEALLLRRLGSGNRA</sequence>
<gene>
    <name evidence="5" type="primary">dapE_2</name>
    <name evidence="5" type="ORF">DSM112329_03912</name>
</gene>
<dbReference type="PANTHER" id="PTHR43270:SF12">
    <property type="entry name" value="SUCCINYL-DIAMINOPIMELATE DESUCCINYLASE"/>
    <property type="match status" value="1"/>
</dbReference>
<keyword evidence="2" id="KW-0479">Metal-binding</keyword>
<dbReference type="KEGG" id="parq:DSM112329_03912"/>
<dbReference type="InterPro" id="IPR051458">
    <property type="entry name" value="Cyt/Met_Dipeptidase"/>
</dbReference>
<keyword evidence="3 5" id="KW-0378">Hydrolase</keyword>
<name>A0AAU7AZF5_9ACTN</name>
<dbReference type="GO" id="GO:0006508">
    <property type="term" value="P:proteolysis"/>
    <property type="evidence" value="ECO:0007669"/>
    <property type="project" value="UniProtKB-KW"/>
</dbReference>
<dbReference type="Pfam" id="PF01546">
    <property type="entry name" value="Peptidase_M20"/>
    <property type="match status" value="1"/>
</dbReference>
<evidence type="ECO:0000256" key="3">
    <source>
        <dbReference type="ARBA" id="ARBA00022801"/>
    </source>
</evidence>
<keyword evidence="1" id="KW-0645">Protease</keyword>
<dbReference type="InterPro" id="IPR002933">
    <property type="entry name" value="Peptidase_M20"/>
</dbReference>
<protein>
    <submittedName>
        <fullName evidence="5">Succinyl-diaminopimelate desuccinylase</fullName>
        <ecNumber evidence="5">3.5.1.18</ecNumber>
    </submittedName>
</protein>
<dbReference type="InterPro" id="IPR011650">
    <property type="entry name" value="Peptidase_M20_dimer"/>
</dbReference>
<evidence type="ECO:0000256" key="1">
    <source>
        <dbReference type="ARBA" id="ARBA00022670"/>
    </source>
</evidence>
<evidence type="ECO:0000313" key="5">
    <source>
        <dbReference type="EMBL" id="XAY07034.1"/>
    </source>
</evidence>
<proteinExistence type="predicted"/>
<dbReference type="AlphaFoldDB" id="A0AAU7AZF5"/>
<evidence type="ECO:0000259" key="4">
    <source>
        <dbReference type="Pfam" id="PF07687"/>
    </source>
</evidence>